<dbReference type="EMBL" id="BSYO01000002">
    <property type="protein sequence ID" value="GMH01211.1"/>
    <property type="molecule type" value="Genomic_DNA"/>
</dbReference>
<name>A0AAD3RYT5_NEPGR</name>
<keyword evidence="1" id="KW-0812">Transmembrane</keyword>
<keyword evidence="1" id="KW-0472">Membrane</keyword>
<reference evidence="2" key="1">
    <citation type="submission" date="2023-05" db="EMBL/GenBank/DDBJ databases">
        <title>Nepenthes gracilis genome sequencing.</title>
        <authorList>
            <person name="Fukushima K."/>
        </authorList>
    </citation>
    <scope>NUCLEOTIDE SEQUENCE</scope>
    <source>
        <strain evidence="2">SING2019-196</strain>
    </source>
</reference>
<evidence type="ECO:0000256" key="1">
    <source>
        <dbReference type="SAM" id="Phobius"/>
    </source>
</evidence>
<accession>A0AAD3RYT5</accession>
<keyword evidence="1" id="KW-1133">Transmembrane helix</keyword>
<sequence length="68" mass="7430">MVESTFLVGEIEMLPGQVRVVVLLVGLGVIAVASVAHGFQHFGHECIYFVLHFADSVLHFADFIFDGP</sequence>
<gene>
    <name evidence="2" type="ORF">Nepgr_003050</name>
</gene>
<feature type="transmembrane region" description="Helical" evidence="1">
    <location>
        <begin position="20"/>
        <end position="39"/>
    </location>
</feature>
<dbReference type="Proteomes" id="UP001279734">
    <property type="component" value="Unassembled WGS sequence"/>
</dbReference>
<organism evidence="2 3">
    <name type="scientific">Nepenthes gracilis</name>
    <name type="common">Slender pitcher plant</name>
    <dbReference type="NCBI Taxonomy" id="150966"/>
    <lineage>
        <taxon>Eukaryota</taxon>
        <taxon>Viridiplantae</taxon>
        <taxon>Streptophyta</taxon>
        <taxon>Embryophyta</taxon>
        <taxon>Tracheophyta</taxon>
        <taxon>Spermatophyta</taxon>
        <taxon>Magnoliopsida</taxon>
        <taxon>eudicotyledons</taxon>
        <taxon>Gunneridae</taxon>
        <taxon>Pentapetalae</taxon>
        <taxon>Caryophyllales</taxon>
        <taxon>Nepenthaceae</taxon>
        <taxon>Nepenthes</taxon>
    </lineage>
</organism>
<dbReference type="AlphaFoldDB" id="A0AAD3RYT5"/>
<comment type="caution">
    <text evidence="2">The sequence shown here is derived from an EMBL/GenBank/DDBJ whole genome shotgun (WGS) entry which is preliminary data.</text>
</comment>
<proteinExistence type="predicted"/>
<evidence type="ECO:0000313" key="2">
    <source>
        <dbReference type="EMBL" id="GMH01211.1"/>
    </source>
</evidence>
<evidence type="ECO:0000313" key="3">
    <source>
        <dbReference type="Proteomes" id="UP001279734"/>
    </source>
</evidence>
<keyword evidence="3" id="KW-1185">Reference proteome</keyword>
<protein>
    <submittedName>
        <fullName evidence="2">Uncharacterized protein</fullName>
    </submittedName>
</protein>